<evidence type="ECO:0000313" key="1">
    <source>
        <dbReference type="EMBL" id="AXB05395.1"/>
    </source>
</evidence>
<gene>
    <name evidence="1" type="ORF">C1C91_10690</name>
    <name evidence="2" type="ORF">WP2W18E01_30320</name>
</gene>
<accession>A0A2X4NNE5</accession>
<dbReference type="InterPro" id="IPR018841">
    <property type="entry name" value="DUF2442"/>
</dbReference>
<dbReference type="Proteomes" id="UP000266778">
    <property type="component" value="Chromosome"/>
</dbReference>
<dbReference type="SUPFAM" id="SSF143880">
    <property type="entry name" value="NE0471 N-terminal domain-like"/>
    <property type="match status" value="1"/>
</dbReference>
<dbReference type="RefSeq" id="WP_041214353.1">
    <property type="nucleotide sequence ID" value="NZ_AP021927.1"/>
</dbReference>
<reference evidence="2 3" key="2">
    <citation type="submission" date="2019-12" db="EMBL/GenBank/DDBJ databases">
        <title>complete genome sequences of Aeromonas caviae str. WP2-W18-ESBL-01 isolated from wastewater treatment plant effluent.</title>
        <authorList>
            <person name="Sekizuka T."/>
            <person name="Itokawa K."/>
            <person name="Yatsu K."/>
            <person name="Inamine Y."/>
            <person name="Kuroda M."/>
        </authorList>
    </citation>
    <scope>NUCLEOTIDE SEQUENCE [LARGE SCALE GENOMIC DNA]</scope>
    <source>
        <strain evidence="2 3">WP2-W18-ESBL-01</strain>
    </source>
</reference>
<evidence type="ECO:0000313" key="2">
    <source>
        <dbReference type="EMBL" id="BBQ31450.1"/>
    </source>
</evidence>
<dbReference type="Pfam" id="PF10387">
    <property type="entry name" value="DUF2442"/>
    <property type="match status" value="1"/>
</dbReference>
<dbReference type="InterPro" id="IPR036782">
    <property type="entry name" value="NE0471-like_N"/>
</dbReference>
<proteinExistence type="predicted"/>
<dbReference type="Proteomes" id="UP000515756">
    <property type="component" value="Chromosome"/>
</dbReference>
<dbReference type="EMBL" id="AP021927">
    <property type="protein sequence ID" value="BBQ31450.1"/>
    <property type="molecule type" value="Genomic_DNA"/>
</dbReference>
<dbReference type="AlphaFoldDB" id="A0A2X4NNE5"/>
<dbReference type="OrthoDB" id="9803723at2"/>
<dbReference type="EMBL" id="CP025706">
    <property type="protein sequence ID" value="AXB05395.1"/>
    <property type="molecule type" value="Genomic_DNA"/>
</dbReference>
<reference evidence="1" key="1">
    <citation type="journal article" date="2019" name="J Environ">
        <title>Genetic characterization and potential molecular dissemination mechanism of tet (31) gene in Aeromonas caviae from an oxytetracycline wastewater treatment system.</title>
        <authorList>
            <person name="Shi Y."/>
            <person name="Tian Z."/>
            <person name="Leclercq S.O."/>
            <person name="Zhang H."/>
            <person name="Yang M."/>
            <person name="Zhang Y."/>
        </authorList>
    </citation>
    <scope>NUCLEOTIDE SEQUENCE</scope>
    <source>
        <strain evidence="1">T25-39</strain>
    </source>
</reference>
<evidence type="ECO:0000313" key="3">
    <source>
        <dbReference type="Proteomes" id="UP000515756"/>
    </source>
</evidence>
<dbReference type="GeneID" id="48824111"/>
<sequence>MPVFIDVEYMQGWSLFVVLSDGTTGVLDLTPWRGQPLFAAMETERRFARVFIDDRHQLAWPTGFTLAAHEVYHLILPIDERAAFPDRNMHRF</sequence>
<name>A0A2X4NNE5_AERCA</name>
<dbReference type="Gene3D" id="3.30.2020.10">
    <property type="entry name" value="NE0471-like N-terminal domain"/>
    <property type="match status" value="1"/>
</dbReference>
<protein>
    <submittedName>
        <fullName evidence="1">DUF2442 domain-containing protein</fullName>
    </submittedName>
</protein>
<organism evidence="2 3">
    <name type="scientific">Aeromonas caviae</name>
    <name type="common">Aeromonas punctata</name>
    <dbReference type="NCBI Taxonomy" id="648"/>
    <lineage>
        <taxon>Bacteria</taxon>
        <taxon>Pseudomonadati</taxon>
        <taxon>Pseudomonadota</taxon>
        <taxon>Gammaproteobacteria</taxon>
        <taxon>Aeromonadales</taxon>
        <taxon>Aeromonadaceae</taxon>
        <taxon>Aeromonas</taxon>
    </lineage>
</organism>